<feature type="region of interest" description="Disordered" evidence="2">
    <location>
        <begin position="1"/>
        <end position="55"/>
    </location>
</feature>
<dbReference type="OrthoDB" id="76487at2759"/>
<evidence type="ECO:0000313" key="3">
    <source>
        <dbReference type="EMBL" id="KAA1111041.1"/>
    </source>
</evidence>
<feature type="region of interest" description="Disordered" evidence="2">
    <location>
        <begin position="230"/>
        <end position="273"/>
    </location>
</feature>
<comment type="caution">
    <text evidence="3">The sequence shown here is derived from an EMBL/GenBank/DDBJ whole genome shotgun (WGS) entry which is preliminary data.</text>
</comment>
<feature type="compositionally biased region" description="Polar residues" evidence="2">
    <location>
        <begin position="1"/>
        <end position="11"/>
    </location>
</feature>
<dbReference type="AlphaFoldDB" id="A0A5B0QD09"/>
<dbReference type="Proteomes" id="UP000324748">
    <property type="component" value="Unassembled WGS sequence"/>
</dbReference>
<feature type="region of interest" description="Disordered" evidence="2">
    <location>
        <begin position="289"/>
        <end position="324"/>
    </location>
</feature>
<keyword evidence="4" id="KW-1185">Reference proteome</keyword>
<evidence type="ECO:0000256" key="1">
    <source>
        <dbReference type="SAM" id="Coils"/>
    </source>
</evidence>
<feature type="compositionally biased region" description="Polar residues" evidence="2">
    <location>
        <begin position="18"/>
        <end position="43"/>
    </location>
</feature>
<dbReference type="PANTHER" id="PTHR45023">
    <property type="match status" value="1"/>
</dbReference>
<reference evidence="3 4" key="1">
    <citation type="submission" date="2019-05" db="EMBL/GenBank/DDBJ databases">
        <title>Emergence of the Ug99 lineage of the wheat stem rust pathogen through somatic hybridization.</title>
        <authorList>
            <person name="Li F."/>
            <person name="Upadhyaya N.M."/>
            <person name="Sperschneider J."/>
            <person name="Matny O."/>
            <person name="Nguyen-Phuc H."/>
            <person name="Mago R."/>
            <person name="Raley C."/>
            <person name="Miller M.E."/>
            <person name="Silverstein K.A.T."/>
            <person name="Henningsen E."/>
            <person name="Hirsch C.D."/>
            <person name="Visser B."/>
            <person name="Pretorius Z.A."/>
            <person name="Steffenson B.J."/>
            <person name="Schwessinger B."/>
            <person name="Dodds P.N."/>
            <person name="Figueroa M."/>
        </authorList>
    </citation>
    <scope>NUCLEOTIDE SEQUENCE [LARGE SCALE GENOMIC DNA]</scope>
    <source>
        <strain evidence="3">21-0</strain>
    </source>
</reference>
<evidence type="ECO:0008006" key="5">
    <source>
        <dbReference type="Google" id="ProtNLM"/>
    </source>
</evidence>
<accession>A0A5B0QD09</accession>
<evidence type="ECO:0000313" key="4">
    <source>
        <dbReference type="Proteomes" id="UP000324748"/>
    </source>
</evidence>
<protein>
    <recommendedName>
        <fullName evidence="5">No apical meristem-associated C-terminal domain-containing protein</fullName>
    </recommendedName>
</protein>
<evidence type="ECO:0000256" key="2">
    <source>
        <dbReference type="SAM" id="MobiDB-lite"/>
    </source>
</evidence>
<organism evidence="3 4">
    <name type="scientific">Puccinia graminis f. sp. tritici</name>
    <dbReference type="NCBI Taxonomy" id="56615"/>
    <lineage>
        <taxon>Eukaryota</taxon>
        <taxon>Fungi</taxon>
        <taxon>Dikarya</taxon>
        <taxon>Basidiomycota</taxon>
        <taxon>Pucciniomycotina</taxon>
        <taxon>Pucciniomycetes</taxon>
        <taxon>Pucciniales</taxon>
        <taxon>Pucciniaceae</taxon>
        <taxon>Puccinia</taxon>
    </lineage>
</organism>
<gene>
    <name evidence="3" type="ORF">PGT21_050259</name>
</gene>
<dbReference type="EMBL" id="VSWC01000027">
    <property type="protein sequence ID" value="KAA1111041.1"/>
    <property type="molecule type" value="Genomic_DNA"/>
</dbReference>
<feature type="compositionally biased region" description="Polar residues" evidence="2">
    <location>
        <begin position="248"/>
        <end position="272"/>
    </location>
</feature>
<keyword evidence="1" id="KW-0175">Coiled coil</keyword>
<name>A0A5B0QD09_PUCGR</name>
<dbReference type="PANTHER" id="PTHR45023:SF4">
    <property type="entry name" value="GLYCINE-RICH PROTEIN-RELATED"/>
    <property type="match status" value="1"/>
</dbReference>
<feature type="compositionally biased region" description="Low complexity" evidence="2">
    <location>
        <begin position="230"/>
        <end position="247"/>
    </location>
</feature>
<sequence length="399" mass="46305">MGNNLEQGVSQSKDDARATNTIGSSSTTPELHGQQKIQNIKTGDSNKKKRSPNWLPQEEEQLACSWLVVSQRPEFITNQTSESFFRAVELDFNQHSKLHHRDHDQIRIRWAALNTSTLKFSAIYNALEKSPPKDSTPEDWMATARKIYSEQSRGHTFKDELAWKKLRHAPKWKQDNKKLNYHQVLMPDLSVDVHQQHQHQRLQAIGQPEQTLNQHHQQLHQLLQQPQDQLLPPPQQQQQQQQQQHQQVECSSTSTQHHSPRSDSPLTQTIEGSRSKRLRLDQDLEHLIAQTTGHDSSHSIPVIPTDPHEKRQPEPSNENNEDQDQLDLNTFDSLDDQGQQRLVAQNLQLERELKRSQIEMNNLKLLMQSEADCPDQESVILLRLMKSRLKKRLLLDQEN</sequence>
<feature type="coiled-coil region" evidence="1">
    <location>
        <begin position="339"/>
        <end position="366"/>
    </location>
</feature>
<proteinExistence type="predicted"/>